<evidence type="ECO:0000313" key="1">
    <source>
        <dbReference type="EMBL" id="VEL44093.1"/>
    </source>
</evidence>
<evidence type="ECO:0000313" key="2">
    <source>
        <dbReference type="Proteomes" id="UP000784294"/>
    </source>
</evidence>
<reference evidence="1" key="1">
    <citation type="submission" date="2018-11" db="EMBL/GenBank/DDBJ databases">
        <authorList>
            <consortium name="Pathogen Informatics"/>
        </authorList>
    </citation>
    <scope>NUCLEOTIDE SEQUENCE</scope>
</reference>
<name>A0A3S5C9H6_9PLAT</name>
<dbReference type="Proteomes" id="UP000784294">
    <property type="component" value="Unassembled WGS sequence"/>
</dbReference>
<protein>
    <submittedName>
        <fullName evidence="1">Uncharacterized protein</fullName>
    </submittedName>
</protein>
<proteinExistence type="predicted"/>
<dbReference type="EMBL" id="CAAALY010289398">
    <property type="protein sequence ID" value="VEL44093.1"/>
    <property type="molecule type" value="Genomic_DNA"/>
</dbReference>
<sequence>MGGPKLSGLCTAGAINVASLRAPTHLSSDPLHRVGLRQIFRPKCHTVVATDRLSLVVTRLAARPASR</sequence>
<keyword evidence="2" id="KW-1185">Reference proteome</keyword>
<dbReference type="AlphaFoldDB" id="A0A3S5C9H6"/>
<comment type="caution">
    <text evidence="1">The sequence shown here is derived from an EMBL/GenBank/DDBJ whole genome shotgun (WGS) entry which is preliminary data.</text>
</comment>
<accession>A0A3S5C9H6</accession>
<gene>
    <name evidence="1" type="ORF">PXEA_LOCUS37533</name>
</gene>
<organism evidence="1 2">
    <name type="scientific">Protopolystoma xenopodis</name>
    <dbReference type="NCBI Taxonomy" id="117903"/>
    <lineage>
        <taxon>Eukaryota</taxon>
        <taxon>Metazoa</taxon>
        <taxon>Spiralia</taxon>
        <taxon>Lophotrochozoa</taxon>
        <taxon>Platyhelminthes</taxon>
        <taxon>Monogenea</taxon>
        <taxon>Polyopisthocotylea</taxon>
        <taxon>Polystomatidea</taxon>
        <taxon>Polystomatidae</taxon>
        <taxon>Protopolystoma</taxon>
    </lineage>
</organism>